<reference evidence="3" key="1">
    <citation type="submission" date="2022-03" db="EMBL/GenBank/DDBJ databases">
        <title>Identification of a novel bacterium isolated from mangrove sediments.</title>
        <authorList>
            <person name="Pan X."/>
        </authorList>
    </citation>
    <scope>NUCLEOTIDE SEQUENCE</scope>
    <source>
        <strain evidence="3">B2580</strain>
    </source>
</reference>
<evidence type="ECO:0000256" key="1">
    <source>
        <dbReference type="ARBA" id="ARBA00023002"/>
    </source>
</evidence>
<sequence length="156" mass="17468">MPSRRDLVAMSPDEVRAYLGNQRRVILVTNGPNGLPHPVPMNYGLDEEGRVLVTSFVHSQKVRNLERDPRASLLVESGETYAELRSVILYADAEIVREPGQVATLMRRIRAAEPLAESIDGAMSEQVRTSVAKRVVLRFTPFRVVSWDHGKLAGKY</sequence>
<dbReference type="RefSeq" id="WP_243996145.1">
    <property type="nucleotide sequence ID" value="NZ_JALHLE010000041.1"/>
</dbReference>
<keyword evidence="1" id="KW-0560">Oxidoreductase</keyword>
<dbReference type="SUPFAM" id="SSF50475">
    <property type="entry name" value="FMN-binding split barrel"/>
    <property type="match status" value="1"/>
</dbReference>
<evidence type="ECO:0000313" key="4">
    <source>
        <dbReference type="Proteomes" id="UP001162880"/>
    </source>
</evidence>
<comment type="caution">
    <text evidence="3">The sequence shown here is derived from an EMBL/GenBank/DDBJ whole genome shotgun (WGS) entry which is preliminary data.</text>
</comment>
<dbReference type="PANTHER" id="PTHR35176:SF6">
    <property type="entry name" value="HEME OXYGENASE HI_0854-RELATED"/>
    <property type="match status" value="1"/>
</dbReference>
<dbReference type="InterPro" id="IPR011576">
    <property type="entry name" value="Pyridox_Oxase_N"/>
</dbReference>
<dbReference type="InterPro" id="IPR012349">
    <property type="entry name" value="Split_barrel_FMN-bd"/>
</dbReference>
<feature type="domain" description="Pyridoxamine 5'-phosphate oxidase N-terminal" evidence="2">
    <location>
        <begin position="12"/>
        <end position="147"/>
    </location>
</feature>
<dbReference type="EMBL" id="JALHLE010000041">
    <property type="protein sequence ID" value="MCJ2180695.1"/>
    <property type="molecule type" value="Genomic_DNA"/>
</dbReference>
<proteinExistence type="predicted"/>
<dbReference type="Proteomes" id="UP001162880">
    <property type="component" value="Unassembled WGS sequence"/>
</dbReference>
<dbReference type="PANTHER" id="PTHR35176">
    <property type="entry name" value="HEME OXYGENASE HI_0854-RELATED"/>
    <property type="match status" value="1"/>
</dbReference>
<protein>
    <submittedName>
        <fullName evidence="3">Pyridoxamine 5'-phosphate oxidase family protein</fullName>
    </submittedName>
</protein>
<keyword evidence="4" id="KW-1185">Reference proteome</keyword>
<organism evidence="3 4">
    <name type="scientific">Novosphingobium album</name>
    <name type="common">ex Hu et al. 2023</name>
    <dbReference type="NCBI Taxonomy" id="2930093"/>
    <lineage>
        <taxon>Bacteria</taxon>
        <taxon>Pseudomonadati</taxon>
        <taxon>Pseudomonadota</taxon>
        <taxon>Alphaproteobacteria</taxon>
        <taxon>Sphingomonadales</taxon>
        <taxon>Sphingomonadaceae</taxon>
        <taxon>Novosphingobium</taxon>
    </lineage>
</organism>
<gene>
    <name evidence="3" type="ORF">MTR64_19145</name>
</gene>
<accession>A0ABT0B6J5</accession>
<evidence type="ECO:0000313" key="3">
    <source>
        <dbReference type="EMBL" id="MCJ2180695.1"/>
    </source>
</evidence>
<dbReference type="Pfam" id="PF01243">
    <property type="entry name" value="PNPOx_N"/>
    <property type="match status" value="1"/>
</dbReference>
<name>A0ABT0B6J5_9SPHN</name>
<evidence type="ECO:0000259" key="2">
    <source>
        <dbReference type="Pfam" id="PF01243"/>
    </source>
</evidence>
<dbReference type="Gene3D" id="2.30.110.10">
    <property type="entry name" value="Electron Transport, Fmn-binding Protein, Chain A"/>
    <property type="match status" value="1"/>
</dbReference>
<dbReference type="InterPro" id="IPR052019">
    <property type="entry name" value="F420H2_bilvrd_red/Heme_oxyg"/>
</dbReference>